<organism evidence="2 3">
    <name type="scientific">Actinomadura luzonensis</name>
    <dbReference type="NCBI Taxonomy" id="2805427"/>
    <lineage>
        <taxon>Bacteria</taxon>
        <taxon>Bacillati</taxon>
        <taxon>Actinomycetota</taxon>
        <taxon>Actinomycetes</taxon>
        <taxon>Streptosporangiales</taxon>
        <taxon>Thermomonosporaceae</taxon>
        <taxon>Actinomadura</taxon>
    </lineage>
</organism>
<feature type="region of interest" description="Disordered" evidence="1">
    <location>
        <begin position="1"/>
        <end position="35"/>
    </location>
</feature>
<evidence type="ECO:0000313" key="2">
    <source>
        <dbReference type="EMBL" id="MCK2212332.1"/>
    </source>
</evidence>
<feature type="compositionally biased region" description="Basic residues" evidence="1">
    <location>
        <begin position="1"/>
        <end position="12"/>
    </location>
</feature>
<dbReference type="RefSeq" id="WP_242371570.1">
    <property type="nucleotide sequence ID" value="NZ_JAKRKC020000001.1"/>
</dbReference>
<evidence type="ECO:0000313" key="3">
    <source>
        <dbReference type="Proteomes" id="UP001317259"/>
    </source>
</evidence>
<protein>
    <recommendedName>
        <fullName evidence="4">ATP-binding protein</fullName>
    </recommendedName>
</protein>
<keyword evidence="3" id="KW-1185">Reference proteome</keyword>
<reference evidence="2 3" key="1">
    <citation type="submission" date="2022-04" db="EMBL/GenBank/DDBJ databases">
        <title>Genome draft of Actinomadura sp. ATCC 31491.</title>
        <authorList>
            <person name="Shi X."/>
            <person name="Du Y."/>
        </authorList>
    </citation>
    <scope>NUCLEOTIDE SEQUENCE [LARGE SCALE GENOMIC DNA]</scope>
    <source>
        <strain evidence="2 3">ATCC 31491</strain>
    </source>
</reference>
<dbReference type="Proteomes" id="UP001317259">
    <property type="component" value="Unassembled WGS sequence"/>
</dbReference>
<sequence length="76" mass="8425">MRRTSPAVRRRPPGSPFSTPDIPPPPVEQYATGDRVSHDKYGLGRVLAVDQDDTVLVDFGVETYRIASPYAKLVKL</sequence>
<proteinExistence type="predicted"/>
<name>A0ABT0FJ52_9ACTN</name>
<accession>A0ABT0FJ52</accession>
<gene>
    <name evidence="2" type="ORF">MF672_000745</name>
</gene>
<dbReference type="EMBL" id="JAKRKC020000001">
    <property type="protein sequence ID" value="MCK2212332.1"/>
    <property type="molecule type" value="Genomic_DNA"/>
</dbReference>
<comment type="caution">
    <text evidence="2">The sequence shown here is derived from an EMBL/GenBank/DDBJ whole genome shotgun (WGS) entry which is preliminary data.</text>
</comment>
<evidence type="ECO:0008006" key="4">
    <source>
        <dbReference type="Google" id="ProtNLM"/>
    </source>
</evidence>
<evidence type="ECO:0000256" key="1">
    <source>
        <dbReference type="SAM" id="MobiDB-lite"/>
    </source>
</evidence>